<evidence type="ECO:0000313" key="12">
    <source>
        <dbReference type="Proteomes" id="UP001198901"/>
    </source>
</evidence>
<proteinExistence type="inferred from homology"/>
<evidence type="ECO:0000256" key="3">
    <source>
        <dbReference type="ARBA" id="ARBA00022884"/>
    </source>
</evidence>
<dbReference type="HAMAP" id="MF_01331_B">
    <property type="entry name" value="Ribosomal_uL22_B"/>
    <property type="match status" value="1"/>
</dbReference>
<evidence type="ECO:0000256" key="2">
    <source>
        <dbReference type="ARBA" id="ARBA00022730"/>
    </source>
</evidence>
<evidence type="ECO:0000256" key="6">
    <source>
        <dbReference type="ARBA" id="ARBA00035207"/>
    </source>
</evidence>
<gene>
    <name evidence="7 11" type="primary">rplV</name>
    <name evidence="11" type="ORF">LBU54_13620</name>
</gene>
<dbReference type="GO" id="GO:0005840">
    <property type="term" value="C:ribosome"/>
    <property type="evidence" value="ECO:0007669"/>
    <property type="project" value="UniProtKB-KW"/>
</dbReference>
<comment type="subunit">
    <text evidence="7 9">Part of the 50S ribosomal subunit.</text>
</comment>
<dbReference type="InterPro" id="IPR005727">
    <property type="entry name" value="Ribosomal_uL22_bac/chlpt-type"/>
</dbReference>
<name>A0ABS7XW47_9FLAO</name>
<comment type="caution">
    <text evidence="11">The sequence shown here is derived from an EMBL/GenBank/DDBJ whole genome shotgun (WGS) entry which is preliminary data.</text>
</comment>
<dbReference type="NCBIfam" id="TIGR01044">
    <property type="entry name" value="rplV_bact"/>
    <property type="match status" value="1"/>
</dbReference>
<evidence type="ECO:0000256" key="1">
    <source>
        <dbReference type="ARBA" id="ARBA00009451"/>
    </source>
</evidence>
<comment type="function">
    <text evidence="7">The globular domain of the protein is located near the polypeptide exit tunnel on the outside of the subunit, while an extended beta-hairpin is found that lines the wall of the exit tunnel in the center of the 70S ribosome.</text>
</comment>
<dbReference type="InterPro" id="IPR001063">
    <property type="entry name" value="Ribosomal_uL22"/>
</dbReference>
<keyword evidence="5 7" id="KW-0687">Ribonucleoprotein</keyword>
<comment type="similarity">
    <text evidence="1 7 8">Belongs to the universal ribosomal protein uL22 family.</text>
</comment>
<sequence length="135" mass="15284">MGSRKKQMAEAIKAEKKQVAFAKLNNCPTSPRKMRLVADIIRGEKAEKALHILRFSQKEAARRLEKLVMSAIANWQAKNEDADVEEAGLFIKEIRVDGGTMLKRLRPAPQGRAHRIRKRSNHVTVIIDSLNKTQS</sequence>
<evidence type="ECO:0000256" key="5">
    <source>
        <dbReference type="ARBA" id="ARBA00023274"/>
    </source>
</evidence>
<evidence type="ECO:0000256" key="7">
    <source>
        <dbReference type="HAMAP-Rule" id="MF_01331"/>
    </source>
</evidence>
<dbReference type="SUPFAM" id="SSF54843">
    <property type="entry name" value="Ribosomal protein L22"/>
    <property type="match status" value="1"/>
</dbReference>
<evidence type="ECO:0000256" key="8">
    <source>
        <dbReference type="RuleBase" id="RU004005"/>
    </source>
</evidence>
<evidence type="ECO:0000256" key="9">
    <source>
        <dbReference type="RuleBase" id="RU004006"/>
    </source>
</evidence>
<reference evidence="12" key="1">
    <citation type="submission" date="2023-07" db="EMBL/GenBank/DDBJ databases">
        <authorList>
            <person name="Yue Y."/>
        </authorList>
    </citation>
    <scope>NUCLEOTIDE SEQUENCE [LARGE SCALE GENOMIC DNA]</scope>
    <source>
        <strain evidence="12">D23</strain>
    </source>
</reference>
<dbReference type="Pfam" id="PF00237">
    <property type="entry name" value="Ribosomal_L22"/>
    <property type="match status" value="1"/>
</dbReference>
<keyword evidence="3 7" id="KW-0694">RNA-binding</keyword>
<evidence type="ECO:0000256" key="4">
    <source>
        <dbReference type="ARBA" id="ARBA00022980"/>
    </source>
</evidence>
<dbReference type="Gene3D" id="3.90.470.10">
    <property type="entry name" value="Ribosomal protein L22/L17"/>
    <property type="match status" value="1"/>
</dbReference>
<organism evidence="11 12">
    <name type="scientific">Winogradskyella alexanderae</name>
    <dbReference type="NCBI Taxonomy" id="2877123"/>
    <lineage>
        <taxon>Bacteria</taxon>
        <taxon>Pseudomonadati</taxon>
        <taxon>Bacteroidota</taxon>
        <taxon>Flavobacteriia</taxon>
        <taxon>Flavobacteriales</taxon>
        <taxon>Flavobacteriaceae</taxon>
        <taxon>Winogradskyella</taxon>
    </lineage>
</organism>
<dbReference type="PANTHER" id="PTHR13501">
    <property type="entry name" value="CHLOROPLAST 50S RIBOSOMAL PROTEIN L22-RELATED"/>
    <property type="match status" value="1"/>
</dbReference>
<dbReference type="InterPro" id="IPR047867">
    <property type="entry name" value="Ribosomal_uL22_bac/org-type"/>
</dbReference>
<evidence type="ECO:0000313" key="11">
    <source>
        <dbReference type="EMBL" id="MCA0133629.1"/>
    </source>
</evidence>
<accession>A0ABS7XW47</accession>
<dbReference type="Proteomes" id="UP001198901">
    <property type="component" value="Unassembled WGS sequence"/>
</dbReference>
<dbReference type="CDD" id="cd00336">
    <property type="entry name" value="Ribosomal_L22"/>
    <property type="match status" value="1"/>
</dbReference>
<evidence type="ECO:0000256" key="10">
    <source>
        <dbReference type="RuleBase" id="RU004008"/>
    </source>
</evidence>
<comment type="function">
    <text evidence="7 10">This protein binds specifically to 23S rRNA; its binding is stimulated by other ribosomal proteins, e.g., L4, L17, and L20. It is important during the early stages of 50S assembly. It makes multiple contacts with different domains of the 23S rRNA in the assembled 50S subunit and ribosome.</text>
</comment>
<dbReference type="InterPro" id="IPR036394">
    <property type="entry name" value="Ribosomal_uL22_sf"/>
</dbReference>
<keyword evidence="2 7" id="KW-0699">rRNA-binding</keyword>
<dbReference type="PANTHER" id="PTHR13501:SF8">
    <property type="entry name" value="LARGE RIBOSOMAL SUBUNIT PROTEIN UL22M"/>
    <property type="match status" value="1"/>
</dbReference>
<keyword evidence="12" id="KW-1185">Reference proteome</keyword>
<dbReference type="EMBL" id="JAIUJR010000010">
    <property type="protein sequence ID" value="MCA0133629.1"/>
    <property type="molecule type" value="Genomic_DNA"/>
</dbReference>
<protein>
    <recommendedName>
        <fullName evidence="6 7">Large ribosomal subunit protein uL22</fullName>
    </recommendedName>
</protein>
<keyword evidence="4 7" id="KW-0689">Ribosomal protein</keyword>
<dbReference type="RefSeq" id="WP_224530985.1">
    <property type="nucleotide sequence ID" value="NZ_JAIUJR010000010.1"/>
</dbReference>